<feature type="compositionally biased region" description="Gly residues" evidence="1">
    <location>
        <begin position="69"/>
        <end position="86"/>
    </location>
</feature>
<organism evidence="3">
    <name type="scientific">Chromera velia CCMP2878</name>
    <dbReference type="NCBI Taxonomy" id="1169474"/>
    <lineage>
        <taxon>Eukaryota</taxon>
        <taxon>Sar</taxon>
        <taxon>Alveolata</taxon>
        <taxon>Colpodellida</taxon>
        <taxon>Chromeraceae</taxon>
        <taxon>Chromera</taxon>
    </lineage>
</organism>
<keyword evidence="2" id="KW-0732">Signal</keyword>
<feature type="region of interest" description="Disordered" evidence="1">
    <location>
        <begin position="459"/>
        <end position="663"/>
    </location>
</feature>
<accession>A0A0G4FJZ7</accession>
<evidence type="ECO:0000256" key="2">
    <source>
        <dbReference type="SAM" id="SignalP"/>
    </source>
</evidence>
<name>A0A0G4FJZ7_9ALVE</name>
<feature type="compositionally biased region" description="Basic and acidic residues" evidence="1">
    <location>
        <begin position="230"/>
        <end position="276"/>
    </location>
</feature>
<dbReference type="EMBL" id="CDMZ01000409">
    <property type="protein sequence ID" value="CEM13716.1"/>
    <property type="molecule type" value="Genomic_DNA"/>
</dbReference>
<feature type="region of interest" description="Disordered" evidence="1">
    <location>
        <begin position="24"/>
        <end position="89"/>
    </location>
</feature>
<evidence type="ECO:0000256" key="1">
    <source>
        <dbReference type="SAM" id="MobiDB-lite"/>
    </source>
</evidence>
<evidence type="ECO:0000313" key="3">
    <source>
        <dbReference type="EMBL" id="CEM13716.1"/>
    </source>
</evidence>
<dbReference type="VEuPathDB" id="CryptoDB:Cvel_17285"/>
<feature type="compositionally biased region" description="Basic and acidic residues" evidence="1">
    <location>
        <begin position="727"/>
        <end position="742"/>
    </location>
</feature>
<feature type="chain" id="PRO_5005188714" description="Transmembrane protein" evidence="2">
    <location>
        <begin position="23"/>
        <end position="1010"/>
    </location>
</feature>
<proteinExistence type="predicted"/>
<dbReference type="AlphaFoldDB" id="A0A0G4FJZ7"/>
<feature type="region of interest" description="Disordered" evidence="1">
    <location>
        <begin position="229"/>
        <end position="278"/>
    </location>
</feature>
<gene>
    <name evidence="3" type="ORF">Cvel_17285</name>
</gene>
<protein>
    <recommendedName>
        <fullName evidence="4">Transmembrane protein</fullName>
    </recommendedName>
</protein>
<reference evidence="3" key="1">
    <citation type="submission" date="2014-11" db="EMBL/GenBank/DDBJ databases">
        <authorList>
            <person name="Otto D Thomas"/>
            <person name="Naeem Raeece"/>
        </authorList>
    </citation>
    <scope>NUCLEOTIDE SEQUENCE</scope>
</reference>
<feature type="compositionally biased region" description="Low complexity" evidence="1">
    <location>
        <begin position="584"/>
        <end position="609"/>
    </location>
</feature>
<sequence>MRHPRRFVLVLSCALFFISGHTAPTSVAAGTSGPGVKSTESTEAPSRGDHLEKRLPSVKTGRENDAKGGTVGGGGGAPGGGGGGESGADQVQEELKSLAQQAFTYESKMDQYLETAAQKVNPALVDKLKSAVKDFMKAINQELQNAGSLQKQEEFDLLRPTGRGRQAVHLVMPFVLPSSNFEEQLRASADESIHRQYTDVFDHSQLAESLSDTEEGSDDLAADAFIQTAESREEKGKEKKGNRVKEEKGKEKKGNRVKETPRTTAEEKKEEDKVTADGEETLPSLSMLQIAQRHLAVDGAVPHPLQAVQHPDFAELFYRGPRVLFPREKSSSKEDVPTVVHLDAGPFASVNIGPSSPEVERGGRHRMFLSLPISQQGVGIGKEPEMFSRERTVFKNVDGKTTEVLKAVDDYVQKDLDDPDSDAVHQTVAVKDGQKTKHILKPYHQMIVRVRRSMEKDIDNLPQPDAFDDPGKLPDPGEIQPQWKPPGSDSDPDPGAPGDVLVSPAGSSSSSPPSFLSSASFLQTASSSSFSSSSSSAALRFSHRRKRGMSMSRDRGVSSSSSTSRESNSRGVEDDGEMPQIVNDAPFAPVSSSPSSPLPPSLDSVPSSFFMMASGGEPKTEEDISQTQRGPPLSPEAAPPRGSNSFDAPATLPETPSAEDILYSSELEAKPSFSALEKKILLAPTSLHQQKDTDTSGPNETPADWEDSADAVGDEAGDEILTGGGGRDADDREEMGTQRESLRGSGGGRGRGEEGAFFQTKGGDDVDASFLFGETRQEKEAARWKRLAVKYSKLASRNREQREYERRARQREAQWRASMLEQQAEMRKAAFIQQTSKMAETQMSTLRQILTPALTTALRKEFPKQHATYSLQGAKVFKTKTTRASSCSPFIVPSSTATTADPSMARAILPLGCRYDLLLAKFAGSPAEAPNTPGTSFIWVGCFVPLSRTAAEQNLRPECSVADSNGAGGGSGNGAVSSLELSQGIQGGQYEYGLVRLPDGRAWFSGALNL</sequence>
<feature type="compositionally biased region" description="Low complexity" evidence="1">
    <location>
        <begin position="496"/>
        <end position="540"/>
    </location>
</feature>
<feature type="region of interest" description="Disordered" evidence="1">
    <location>
        <begin position="683"/>
        <end position="760"/>
    </location>
</feature>
<evidence type="ECO:0008006" key="4">
    <source>
        <dbReference type="Google" id="ProtNLM"/>
    </source>
</evidence>
<feature type="compositionally biased region" description="Low complexity" evidence="1">
    <location>
        <begin position="557"/>
        <end position="566"/>
    </location>
</feature>
<feature type="compositionally biased region" description="Acidic residues" evidence="1">
    <location>
        <begin position="703"/>
        <end position="718"/>
    </location>
</feature>
<feature type="compositionally biased region" description="Basic and acidic residues" evidence="1">
    <location>
        <begin position="46"/>
        <end position="66"/>
    </location>
</feature>
<feature type="signal peptide" evidence="2">
    <location>
        <begin position="1"/>
        <end position="22"/>
    </location>
</feature>